<dbReference type="GO" id="GO:0051011">
    <property type="term" value="F:microtubule minus-end binding"/>
    <property type="evidence" value="ECO:0007669"/>
    <property type="project" value="TreeGrafter"/>
</dbReference>
<dbReference type="GO" id="GO:0000922">
    <property type="term" value="C:spindle pole"/>
    <property type="evidence" value="ECO:0007669"/>
    <property type="project" value="InterPro"/>
</dbReference>
<dbReference type="GO" id="GO:0051225">
    <property type="term" value="P:spindle assembly"/>
    <property type="evidence" value="ECO:0007669"/>
    <property type="project" value="TreeGrafter"/>
</dbReference>
<dbReference type="OrthoDB" id="78652at2759"/>
<dbReference type="InterPro" id="IPR040457">
    <property type="entry name" value="GCP_C"/>
</dbReference>
<feature type="domain" description="Gamma tubulin complex component C-terminal" evidence="7">
    <location>
        <begin position="308"/>
        <end position="567"/>
    </location>
</feature>
<dbReference type="Pfam" id="PF17681">
    <property type="entry name" value="GCP_N_terminal"/>
    <property type="match status" value="1"/>
</dbReference>
<organism evidence="9 10">
    <name type="scientific">Trichuris trichiura</name>
    <name type="common">Whipworm</name>
    <name type="synonym">Trichocephalus trichiurus</name>
    <dbReference type="NCBI Taxonomy" id="36087"/>
    <lineage>
        <taxon>Eukaryota</taxon>
        <taxon>Metazoa</taxon>
        <taxon>Ecdysozoa</taxon>
        <taxon>Nematoda</taxon>
        <taxon>Enoplea</taxon>
        <taxon>Dorylaimia</taxon>
        <taxon>Trichinellida</taxon>
        <taxon>Trichuridae</taxon>
        <taxon>Trichuris</taxon>
    </lineage>
</organism>
<evidence type="ECO:0000256" key="5">
    <source>
        <dbReference type="ARBA" id="ARBA00023212"/>
    </source>
</evidence>
<protein>
    <recommendedName>
        <fullName evidence="6">Gamma-tubulin complex component</fullName>
    </recommendedName>
</protein>
<proteinExistence type="inferred from homology"/>
<reference evidence="9" key="1">
    <citation type="submission" date="2014-01" db="EMBL/GenBank/DDBJ databases">
        <authorList>
            <person name="Aslett M."/>
        </authorList>
    </citation>
    <scope>NUCLEOTIDE SEQUENCE</scope>
</reference>
<name>A0A077ZGJ8_TRITR</name>
<dbReference type="PANTHER" id="PTHR19302:SF27">
    <property type="entry name" value="GAMMA-TUBULIN COMPLEX COMPONENT 4"/>
    <property type="match status" value="1"/>
</dbReference>
<feature type="domain" description="Gamma tubulin complex component protein N-terminal" evidence="8">
    <location>
        <begin position="3"/>
        <end position="291"/>
    </location>
</feature>
<dbReference type="Proteomes" id="UP000030665">
    <property type="component" value="Unassembled WGS sequence"/>
</dbReference>
<gene>
    <name evidence="9" type="ORF">TTRE_0000778501</name>
</gene>
<dbReference type="GO" id="GO:0031122">
    <property type="term" value="P:cytoplasmic microtubule organization"/>
    <property type="evidence" value="ECO:0007669"/>
    <property type="project" value="TreeGrafter"/>
</dbReference>
<dbReference type="PANTHER" id="PTHR19302">
    <property type="entry name" value="GAMMA TUBULIN COMPLEX PROTEIN"/>
    <property type="match status" value="1"/>
</dbReference>
<dbReference type="GO" id="GO:0043015">
    <property type="term" value="F:gamma-tubulin binding"/>
    <property type="evidence" value="ECO:0007669"/>
    <property type="project" value="InterPro"/>
</dbReference>
<evidence type="ECO:0000256" key="2">
    <source>
        <dbReference type="ARBA" id="ARBA00010337"/>
    </source>
</evidence>
<dbReference type="InterPro" id="IPR041470">
    <property type="entry name" value="GCP_N"/>
</dbReference>
<evidence type="ECO:0000259" key="7">
    <source>
        <dbReference type="Pfam" id="PF04130"/>
    </source>
</evidence>
<evidence type="ECO:0000256" key="1">
    <source>
        <dbReference type="ARBA" id="ARBA00004267"/>
    </source>
</evidence>
<dbReference type="InterPro" id="IPR007259">
    <property type="entry name" value="GCP"/>
</dbReference>
<dbReference type="EMBL" id="HG806594">
    <property type="protein sequence ID" value="CDW59451.1"/>
    <property type="molecule type" value="Genomic_DNA"/>
</dbReference>
<dbReference type="GO" id="GO:0000278">
    <property type="term" value="P:mitotic cell cycle"/>
    <property type="evidence" value="ECO:0007669"/>
    <property type="project" value="TreeGrafter"/>
</dbReference>
<reference evidence="9" key="2">
    <citation type="submission" date="2014-03" db="EMBL/GenBank/DDBJ databases">
        <title>The whipworm genome and dual-species transcriptomics of an intimate host-pathogen interaction.</title>
        <authorList>
            <person name="Foth B.J."/>
            <person name="Tsai I.J."/>
            <person name="Reid A.J."/>
            <person name="Bancroft A.J."/>
            <person name="Nichol S."/>
            <person name="Tracey A."/>
            <person name="Holroyd N."/>
            <person name="Cotton J.A."/>
            <person name="Stanley E.J."/>
            <person name="Zarowiecki M."/>
            <person name="Liu J.Z."/>
            <person name="Huckvale T."/>
            <person name="Cooper P.J."/>
            <person name="Grencis R.K."/>
            <person name="Berriman M."/>
        </authorList>
    </citation>
    <scope>NUCLEOTIDE SEQUENCE [LARGE SCALE GENOMIC DNA]</scope>
</reference>
<sequence>MQQILLSLLGYDSKNIWRQLVSVGSLRPSTMIYVNTLVDLGATFRRLCEQMENYRSASMEKVLEENSIGQKPSAYLNAVLGELEATVLLDYRNALIQLDNDLKSESACNIVNIFYRIKPYRFLLNSVSAMCQDLIGGSCRGAKVLEVVHRWAEIMPLTHKHIFDGLVIRCQLVLFEQLERWLSLSAHWMSDEFFIQPKDACQSTSYKIVKEMIPSFIGDVMAEKILYIGLKIKEIGEIVEPANCSSDFADLLSFHEQSIRRLHELMRRPLSDTRLQQLFDRWHSCVSRRTWVPISSKVELEKECMKIADYFFQQKGKLFDQLVDILLDNSLVKECPPSASCTLPGKIFDLAADYARHTAHRNIVQLRFCWRASEDQSWLSCLELELVSEQIRSSGHLFLPNVISRCNEIFRFLLRLRYSHCLLKRLWLSQSKNAPSDRITFSFLNVLHFIISTLYDYQANVIREQCHNLRAGLQAVNSSEAFSDFMDTFIYKLESSLFILSPDLWLLIDQLMFTCECLEGFDFSEPTQISCAWDALRELMKSFFRQGEKDKEKVAQLLAMLNYNEYFSRLVHSAPSSDGLSGP</sequence>
<keyword evidence="5 6" id="KW-0206">Cytoskeleton</keyword>
<accession>A0A077ZGJ8</accession>
<dbReference type="GO" id="GO:0000930">
    <property type="term" value="C:gamma-tubulin complex"/>
    <property type="evidence" value="ECO:0007669"/>
    <property type="project" value="TreeGrafter"/>
</dbReference>
<evidence type="ECO:0000313" key="10">
    <source>
        <dbReference type="Proteomes" id="UP000030665"/>
    </source>
</evidence>
<evidence type="ECO:0000259" key="8">
    <source>
        <dbReference type="Pfam" id="PF17681"/>
    </source>
</evidence>
<dbReference type="Gene3D" id="1.20.120.1900">
    <property type="entry name" value="Gamma-tubulin complex, C-terminal domain"/>
    <property type="match status" value="1"/>
</dbReference>
<keyword evidence="10" id="KW-1185">Reference proteome</keyword>
<comment type="subcellular location">
    <subcellularLocation>
        <location evidence="1 6">Cytoplasm</location>
        <location evidence="1 6">Cytoskeleton</location>
        <location evidence="1 6">Microtubule organizing center</location>
    </subcellularLocation>
</comment>
<evidence type="ECO:0000256" key="6">
    <source>
        <dbReference type="RuleBase" id="RU363050"/>
    </source>
</evidence>
<evidence type="ECO:0000313" key="9">
    <source>
        <dbReference type="EMBL" id="CDW59451.1"/>
    </source>
</evidence>
<dbReference type="GO" id="GO:0005874">
    <property type="term" value="C:microtubule"/>
    <property type="evidence" value="ECO:0007669"/>
    <property type="project" value="UniProtKB-KW"/>
</dbReference>
<keyword evidence="4 6" id="KW-0493">Microtubule</keyword>
<dbReference type="STRING" id="36087.A0A077ZGJ8"/>
<evidence type="ECO:0000256" key="4">
    <source>
        <dbReference type="ARBA" id="ARBA00022701"/>
    </source>
</evidence>
<dbReference type="InterPro" id="IPR042241">
    <property type="entry name" value="GCP_C_sf"/>
</dbReference>
<dbReference type="Pfam" id="PF04130">
    <property type="entry name" value="GCP_C_terminal"/>
    <property type="match status" value="1"/>
</dbReference>
<dbReference type="GO" id="GO:0051321">
    <property type="term" value="P:meiotic cell cycle"/>
    <property type="evidence" value="ECO:0007669"/>
    <property type="project" value="TreeGrafter"/>
</dbReference>
<dbReference type="AlphaFoldDB" id="A0A077ZGJ8"/>
<comment type="similarity">
    <text evidence="2 6">Belongs to the TUBGCP family.</text>
</comment>
<dbReference type="GO" id="GO:0007020">
    <property type="term" value="P:microtubule nucleation"/>
    <property type="evidence" value="ECO:0007669"/>
    <property type="project" value="InterPro"/>
</dbReference>
<evidence type="ECO:0000256" key="3">
    <source>
        <dbReference type="ARBA" id="ARBA00022490"/>
    </source>
</evidence>
<keyword evidence="3 6" id="KW-0963">Cytoplasm</keyword>